<gene>
    <name evidence="2" type="ORF">HFZ78_22515</name>
</gene>
<sequence length="249" mass="29436">MNVSGFLSRFFSNSIEKRDYENIIVQLTVTFCSNRDDAKFFMDGLESLPETMLHVDPFEREVYLAPSEKPVTLFDHTKAYYPLIPGLYRIVVVYDGQRYFSCIKVIPKQIEETQWEIMKQEVEREVSGLAREVILRKNGLNHNIGGISQGLLEQFIVINNRFPSIMAALSDLYRKVNYRISKDYQVVPKEKARFVDEKTIRHRVRNPDQSQVLMTPHSSINYDLLENHYFHFKNLNRFYGRHSKYENKH</sequence>
<organism evidence="2 3">
    <name type="scientific">Priestia megaterium</name>
    <name type="common">Bacillus megaterium</name>
    <dbReference type="NCBI Taxonomy" id="1404"/>
    <lineage>
        <taxon>Bacteria</taxon>
        <taxon>Bacillati</taxon>
        <taxon>Bacillota</taxon>
        <taxon>Bacilli</taxon>
        <taxon>Bacillales</taxon>
        <taxon>Bacillaceae</taxon>
        <taxon>Priestia</taxon>
    </lineage>
</organism>
<reference evidence="2 3" key="1">
    <citation type="submission" date="2020-04" db="EMBL/GenBank/DDBJ databases">
        <title>Genome-Wide Identification of 5-Methylcytosine Sites in Bacterial Genomes By High-Throughput Sequencing of MspJI Restriction Fragments.</title>
        <authorList>
            <person name="Wu V."/>
        </authorList>
    </citation>
    <scope>NUCLEOTIDE SEQUENCE [LARGE SCALE GENOMIC DNA]</scope>
    <source>
        <strain evidence="2 3">S2</strain>
    </source>
</reference>
<dbReference type="Proteomes" id="UP000501868">
    <property type="component" value="Chromosome"/>
</dbReference>
<proteinExistence type="predicted"/>
<evidence type="ECO:0000313" key="3">
    <source>
        <dbReference type="Proteomes" id="UP000501868"/>
    </source>
</evidence>
<dbReference type="Pfam" id="PF09823">
    <property type="entry name" value="DUF2357"/>
    <property type="match status" value="1"/>
</dbReference>
<dbReference type="AlphaFoldDB" id="A0A6H1P6E6"/>
<feature type="domain" description="DUF2357" evidence="1">
    <location>
        <begin position="86"/>
        <end position="212"/>
    </location>
</feature>
<accession>A0A6H1P6E6</accession>
<reference evidence="2 3" key="2">
    <citation type="submission" date="2020-04" db="EMBL/GenBank/DDBJ databases">
        <authorList>
            <person name="Fomenkov A."/>
            <person name="Anton B.P."/>
            <person name="Roberts R.J."/>
        </authorList>
    </citation>
    <scope>NUCLEOTIDE SEQUENCE [LARGE SCALE GENOMIC DNA]</scope>
    <source>
        <strain evidence="2 3">S2</strain>
    </source>
</reference>
<dbReference type="EMBL" id="CP051128">
    <property type="protein sequence ID" value="QIZ09139.1"/>
    <property type="molecule type" value="Genomic_DNA"/>
</dbReference>
<evidence type="ECO:0000313" key="2">
    <source>
        <dbReference type="EMBL" id="QIZ09139.1"/>
    </source>
</evidence>
<evidence type="ECO:0000259" key="1">
    <source>
        <dbReference type="Pfam" id="PF09823"/>
    </source>
</evidence>
<protein>
    <recommendedName>
        <fullName evidence="1">DUF2357 domain-containing protein</fullName>
    </recommendedName>
</protein>
<name>A0A6H1P6E6_PRIMG</name>
<dbReference type="InterPro" id="IPR018633">
    <property type="entry name" value="DUF2357"/>
</dbReference>